<name>A0A6H5H0V7_9HEMI</name>
<feature type="non-terminal residue" evidence="1">
    <location>
        <position position="1"/>
    </location>
</feature>
<evidence type="ECO:0000313" key="1">
    <source>
        <dbReference type="EMBL" id="CAB0008989.1"/>
    </source>
</evidence>
<feature type="non-terminal residue" evidence="1">
    <location>
        <position position="316"/>
    </location>
</feature>
<reference evidence="1 2" key="1">
    <citation type="submission" date="2020-02" db="EMBL/GenBank/DDBJ databases">
        <authorList>
            <person name="Ferguson B K."/>
        </authorList>
    </citation>
    <scope>NUCLEOTIDE SEQUENCE [LARGE SCALE GENOMIC DNA]</scope>
</reference>
<organism evidence="1 2">
    <name type="scientific">Nesidiocoris tenuis</name>
    <dbReference type="NCBI Taxonomy" id="355587"/>
    <lineage>
        <taxon>Eukaryota</taxon>
        <taxon>Metazoa</taxon>
        <taxon>Ecdysozoa</taxon>
        <taxon>Arthropoda</taxon>
        <taxon>Hexapoda</taxon>
        <taxon>Insecta</taxon>
        <taxon>Pterygota</taxon>
        <taxon>Neoptera</taxon>
        <taxon>Paraneoptera</taxon>
        <taxon>Hemiptera</taxon>
        <taxon>Heteroptera</taxon>
        <taxon>Panheteroptera</taxon>
        <taxon>Cimicomorpha</taxon>
        <taxon>Miridae</taxon>
        <taxon>Dicyphina</taxon>
        <taxon>Nesidiocoris</taxon>
    </lineage>
</organism>
<proteinExistence type="predicted"/>
<evidence type="ECO:0000313" key="2">
    <source>
        <dbReference type="Proteomes" id="UP000479000"/>
    </source>
</evidence>
<accession>A0A6H5H0V7</accession>
<dbReference type="Proteomes" id="UP000479000">
    <property type="component" value="Unassembled WGS sequence"/>
</dbReference>
<dbReference type="AlphaFoldDB" id="A0A6H5H0V7"/>
<gene>
    <name evidence="1" type="ORF">NTEN_LOCUS14185</name>
</gene>
<protein>
    <submittedName>
        <fullName evidence="1">Uncharacterized protein</fullName>
    </submittedName>
</protein>
<dbReference type="EMBL" id="CADCXU010021253">
    <property type="protein sequence ID" value="CAB0008989.1"/>
    <property type="molecule type" value="Genomic_DNA"/>
</dbReference>
<sequence>IIGERESFPAQAREPFLPNKVKNSLNGICLRNITKPNGRNTYFIVQYDSSVTYNVIFQPGADRGNSQCKPSFQYMAQSAITILEANLYDNIGIVGSDPEALESQESRSIANDRHNKPVTTVRNCQNRGSRFYMGFDSKSDRLVVSISVIFDLHSRSSGVCTLSVTWQTATGTIRRRPAEIKGNPTHSSLTSPRYGRILQQNLQSGYGSQASNFKKTPIDLSVSIKVTQGERRAHALKGPIHHPTVLQENEVSHLCHGTEDVGLKEINSDVEYRCRKVCKITKGNHPLANNFLRFTFACGMRAHVERGSTRISLQPT</sequence>
<keyword evidence="2" id="KW-1185">Reference proteome</keyword>